<keyword evidence="2" id="KW-1185">Reference proteome</keyword>
<evidence type="ECO:0000313" key="1">
    <source>
        <dbReference type="EMBL" id="ENV12552.1"/>
    </source>
</evidence>
<comment type="caution">
    <text evidence="1">The sequence shown here is derived from an EMBL/GenBank/DDBJ whole genome shotgun (WGS) entry which is preliminary data.</text>
</comment>
<dbReference type="RefSeq" id="WP_004809164.1">
    <property type="nucleotide sequence ID" value="NZ_KB849443.1"/>
</dbReference>
<evidence type="ECO:0000313" key="2">
    <source>
        <dbReference type="Proteomes" id="UP000018438"/>
    </source>
</evidence>
<dbReference type="Proteomes" id="UP000018438">
    <property type="component" value="Unassembled WGS sequence"/>
</dbReference>
<name>N8WKH1_9GAMM</name>
<proteinExistence type="predicted"/>
<protein>
    <submittedName>
        <fullName evidence="1">Uncharacterized protein</fullName>
    </submittedName>
</protein>
<accession>N8WKH1</accession>
<sequence length="46" mass="5100">MKLLTLLGVGVAASCCYQVIKNNQPILANPDFDETVKRFLLKEFSA</sequence>
<dbReference type="HOGENOM" id="CLU_216675_0_0_6"/>
<dbReference type="AlphaFoldDB" id="N8WKH1"/>
<reference evidence="1 2" key="1">
    <citation type="submission" date="2013-02" db="EMBL/GenBank/DDBJ databases">
        <title>The Genome Sequence of Acinetobacter schindleri NIPH 900.</title>
        <authorList>
            <consortium name="The Broad Institute Genome Sequencing Platform"/>
            <consortium name="The Broad Institute Genome Sequencing Center for Infectious Disease"/>
            <person name="Cerqueira G."/>
            <person name="Feldgarden M."/>
            <person name="Courvalin P."/>
            <person name="Perichon B."/>
            <person name="Grillot-Courvalin C."/>
            <person name="Clermont D."/>
            <person name="Rocha E."/>
            <person name="Yoon E.-J."/>
            <person name="Nemec A."/>
            <person name="Walker B."/>
            <person name="Young S.K."/>
            <person name="Zeng Q."/>
            <person name="Gargeya S."/>
            <person name="Fitzgerald M."/>
            <person name="Haas B."/>
            <person name="Abouelleil A."/>
            <person name="Alvarado L."/>
            <person name="Arachchi H.M."/>
            <person name="Berlin A.M."/>
            <person name="Chapman S.B."/>
            <person name="Dewar J."/>
            <person name="Goldberg J."/>
            <person name="Griggs A."/>
            <person name="Gujja S."/>
            <person name="Hansen M."/>
            <person name="Howarth C."/>
            <person name="Imamovic A."/>
            <person name="Larimer J."/>
            <person name="McCowan C."/>
            <person name="Murphy C."/>
            <person name="Neiman D."/>
            <person name="Pearson M."/>
            <person name="Priest M."/>
            <person name="Roberts A."/>
            <person name="Saif S."/>
            <person name="Shea T."/>
            <person name="Sisk P."/>
            <person name="Sykes S."/>
            <person name="Wortman J."/>
            <person name="Nusbaum C."/>
            <person name="Birren B."/>
        </authorList>
    </citation>
    <scope>NUCLEOTIDE SEQUENCE [LARGE SCALE GENOMIC DNA]</scope>
    <source>
        <strain evidence="1 2">NIPH 900</strain>
    </source>
</reference>
<dbReference type="PROSITE" id="PS51257">
    <property type="entry name" value="PROKAR_LIPOPROTEIN"/>
    <property type="match status" value="1"/>
</dbReference>
<dbReference type="EMBL" id="APPI01000021">
    <property type="protein sequence ID" value="ENV12552.1"/>
    <property type="molecule type" value="Genomic_DNA"/>
</dbReference>
<dbReference type="PATRIC" id="fig|1217675.3.peg.2228"/>
<gene>
    <name evidence="1" type="ORF">F965_02309</name>
</gene>
<organism evidence="1 2">
    <name type="scientific">Acinetobacter schindleri NIPH 900</name>
    <dbReference type="NCBI Taxonomy" id="1217675"/>
    <lineage>
        <taxon>Bacteria</taxon>
        <taxon>Pseudomonadati</taxon>
        <taxon>Pseudomonadota</taxon>
        <taxon>Gammaproteobacteria</taxon>
        <taxon>Moraxellales</taxon>
        <taxon>Moraxellaceae</taxon>
        <taxon>Acinetobacter</taxon>
    </lineage>
</organism>